<evidence type="ECO:0000313" key="2">
    <source>
        <dbReference type="EMBL" id="KGQ03775.1"/>
    </source>
</evidence>
<evidence type="ECO:0000313" key="3">
    <source>
        <dbReference type="Proteomes" id="UP000030106"/>
    </source>
</evidence>
<name>A0A0A2VCG8_BEABA</name>
<proteinExistence type="predicted"/>
<dbReference type="eggNOG" id="ENOG502RA42">
    <property type="taxonomic scope" value="Eukaryota"/>
</dbReference>
<organism evidence="2 3">
    <name type="scientific">Beauveria bassiana D1-5</name>
    <dbReference type="NCBI Taxonomy" id="1245745"/>
    <lineage>
        <taxon>Eukaryota</taxon>
        <taxon>Fungi</taxon>
        <taxon>Dikarya</taxon>
        <taxon>Ascomycota</taxon>
        <taxon>Pezizomycotina</taxon>
        <taxon>Sordariomycetes</taxon>
        <taxon>Hypocreomycetidae</taxon>
        <taxon>Hypocreales</taxon>
        <taxon>Cordycipitaceae</taxon>
        <taxon>Beauveria</taxon>
    </lineage>
</organism>
<dbReference type="HOGENOM" id="CLU_144274_0_0_1"/>
<gene>
    <name evidence="2" type="ORF">BBAD15_g10966</name>
</gene>
<reference evidence="2 3" key="1">
    <citation type="submission" date="2012-10" db="EMBL/GenBank/DDBJ databases">
        <title>Genome sequencing and analysis of entomopathogenic fungi Beauveria bassiana D1-5.</title>
        <authorList>
            <person name="Li Q."/>
            <person name="Wang L."/>
            <person name="Zhang Z."/>
            <person name="Wang Q."/>
            <person name="Ren J."/>
            <person name="Wang M."/>
            <person name="Xu W."/>
            <person name="Wang J."/>
            <person name="Lu Y."/>
            <person name="Du Q."/>
            <person name="Sun Z."/>
        </authorList>
    </citation>
    <scope>NUCLEOTIDE SEQUENCE [LARGE SCALE GENOMIC DNA]</scope>
    <source>
        <strain evidence="2 3">D1-5</strain>
    </source>
</reference>
<protein>
    <submittedName>
        <fullName evidence="2">Uncharacterized protein</fullName>
    </submittedName>
</protein>
<dbReference type="AlphaFoldDB" id="A0A0A2VCG8"/>
<comment type="caution">
    <text evidence="2">The sequence shown here is derived from an EMBL/GenBank/DDBJ whole genome shotgun (WGS) entry which is preliminary data.</text>
</comment>
<dbReference type="Proteomes" id="UP000030106">
    <property type="component" value="Unassembled WGS sequence"/>
</dbReference>
<evidence type="ECO:0000256" key="1">
    <source>
        <dbReference type="SAM" id="MobiDB-lite"/>
    </source>
</evidence>
<accession>A0A0A2VCG8</accession>
<dbReference type="EMBL" id="ANFO01001156">
    <property type="protein sequence ID" value="KGQ03775.1"/>
    <property type="molecule type" value="Genomic_DNA"/>
</dbReference>
<sequence length="162" mass="17363">MTDVPLQSEGGGVPDQGASQSFHSPAATADDDVNDTNDSLVYQAWTQSGFPIVDGKYIDNGALKDADPDEAVVSGPPALDLYWHNRYLGPEPGLFRGVAAAGFVNVTEYIVRLGSFLAETKGACKIRALNTTLYSVNVIVTTNLSQAEMMQYLQKHGLAPAW</sequence>
<feature type="region of interest" description="Disordered" evidence="1">
    <location>
        <begin position="1"/>
        <end position="33"/>
    </location>
</feature>
<dbReference type="OrthoDB" id="3518210at2759"/>